<sequence>MHFLLVNESPLNTRAKRDAVTGSHHSRGAAYSSAHKRTMRARSTQEIAAMQFTIVRQRWRTQSHTHSHTFIRTITRLLTHTLTYVHRRTHWCWLFPAWVFEQFNEDSFQQSE</sequence>
<evidence type="ECO:0000256" key="1">
    <source>
        <dbReference type="SAM" id="MobiDB-lite"/>
    </source>
</evidence>
<keyword evidence="3" id="KW-1185">Reference proteome</keyword>
<protein>
    <submittedName>
        <fullName evidence="2">Uncharacterized protein</fullName>
    </submittedName>
</protein>
<gene>
    <name evidence="2" type="ORF">CHARACLAT_012375</name>
</gene>
<proteinExistence type="predicted"/>
<accession>A0ABU7ET28</accession>
<name>A0ABU7ET28_9TELE</name>
<dbReference type="EMBL" id="JAHUTJ010066433">
    <property type="protein sequence ID" value="MED6290373.1"/>
    <property type="molecule type" value="Genomic_DNA"/>
</dbReference>
<evidence type="ECO:0000313" key="3">
    <source>
        <dbReference type="Proteomes" id="UP001352852"/>
    </source>
</evidence>
<evidence type="ECO:0000313" key="2">
    <source>
        <dbReference type="EMBL" id="MED6290373.1"/>
    </source>
</evidence>
<reference evidence="2 3" key="1">
    <citation type="submission" date="2021-06" db="EMBL/GenBank/DDBJ databases">
        <authorList>
            <person name="Palmer J.M."/>
        </authorList>
    </citation>
    <scope>NUCLEOTIDE SEQUENCE [LARGE SCALE GENOMIC DNA]</scope>
    <source>
        <strain evidence="2 3">CL_MEX2019</strain>
        <tissue evidence="2">Muscle</tissue>
    </source>
</reference>
<feature type="region of interest" description="Disordered" evidence="1">
    <location>
        <begin position="15"/>
        <end position="37"/>
    </location>
</feature>
<comment type="caution">
    <text evidence="2">The sequence shown here is derived from an EMBL/GenBank/DDBJ whole genome shotgun (WGS) entry which is preliminary data.</text>
</comment>
<organism evidence="2 3">
    <name type="scientific">Characodon lateralis</name>
    <dbReference type="NCBI Taxonomy" id="208331"/>
    <lineage>
        <taxon>Eukaryota</taxon>
        <taxon>Metazoa</taxon>
        <taxon>Chordata</taxon>
        <taxon>Craniata</taxon>
        <taxon>Vertebrata</taxon>
        <taxon>Euteleostomi</taxon>
        <taxon>Actinopterygii</taxon>
        <taxon>Neopterygii</taxon>
        <taxon>Teleostei</taxon>
        <taxon>Neoteleostei</taxon>
        <taxon>Acanthomorphata</taxon>
        <taxon>Ovalentaria</taxon>
        <taxon>Atherinomorphae</taxon>
        <taxon>Cyprinodontiformes</taxon>
        <taxon>Goodeidae</taxon>
        <taxon>Characodon</taxon>
    </lineage>
</organism>
<dbReference type="Proteomes" id="UP001352852">
    <property type="component" value="Unassembled WGS sequence"/>
</dbReference>